<organism evidence="2 3">
    <name type="scientific">Agromyces rhizosphaerae</name>
    <dbReference type="NCBI Taxonomy" id="88374"/>
    <lineage>
        <taxon>Bacteria</taxon>
        <taxon>Bacillati</taxon>
        <taxon>Actinomycetota</taxon>
        <taxon>Actinomycetes</taxon>
        <taxon>Micrococcales</taxon>
        <taxon>Microbacteriaceae</taxon>
        <taxon>Agromyces</taxon>
    </lineage>
</organism>
<protein>
    <recommendedName>
        <fullName evidence="4">4'-phosphopantetheinyl transferase superfamily protein</fullName>
    </recommendedName>
</protein>
<evidence type="ECO:0000256" key="1">
    <source>
        <dbReference type="SAM" id="MobiDB-lite"/>
    </source>
</evidence>
<dbReference type="InterPro" id="IPR037143">
    <property type="entry name" value="4-PPantetheinyl_Trfase_dom_sf"/>
</dbReference>
<sequence>MPELVVVSESDASGDRDGTGDAGPRILARLGASDRRRLDTATAAQRTRFLTGRRAALAAVSRLTVMPADAFTIDAVCPRCGGTHGRPAISGPGRPVHVSIAHAGGRAFAAAARSPVGIDAEPLDAPAERLDVARAITGGGRGDPLARWTRVEAVRKADGRALPVDPAEVHLALHRARIDSTDTRYRVHSLRRDGCVVATALALP</sequence>
<dbReference type="GO" id="GO:0008897">
    <property type="term" value="F:holo-[acyl-carrier-protein] synthase activity"/>
    <property type="evidence" value="ECO:0007669"/>
    <property type="project" value="InterPro"/>
</dbReference>
<keyword evidence="3" id="KW-1185">Reference proteome</keyword>
<proteinExistence type="predicted"/>
<dbReference type="Gene3D" id="3.90.470.20">
    <property type="entry name" value="4'-phosphopantetheinyl transferase domain"/>
    <property type="match status" value="1"/>
</dbReference>
<dbReference type="AlphaFoldDB" id="A0A9W6CQF3"/>
<accession>A0A9W6CQF3</accession>
<feature type="region of interest" description="Disordered" evidence="1">
    <location>
        <begin position="1"/>
        <end position="24"/>
    </location>
</feature>
<name>A0A9W6CQF3_9MICO</name>
<dbReference type="GO" id="GO:0000287">
    <property type="term" value="F:magnesium ion binding"/>
    <property type="evidence" value="ECO:0007669"/>
    <property type="project" value="InterPro"/>
</dbReference>
<evidence type="ECO:0000313" key="3">
    <source>
        <dbReference type="Proteomes" id="UP001144396"/>
    </source>
</evidence>
<dbReference type="EMBL" id="BSDP01000001">
    <property type="protein sequence ID" value="GLI26623.1"/>
    <property type="molecule type" value="Genomic_DNA"/>
</dbReference>
<evidence type="ECO:0000313" key="2">
    <source>
        <dbReference type="EMBL" id="GLI26623.1"/>
    </source>
</evidence>
<comment type="caution">
    <text evidence="2">The sequence shown here is derived from an EMBL/GenBank/DDBJ whole genome shotgun (WGS) entry which is preliminary data.</text>
</comment>
<gene>
    <name evidence="2" type="ORF">ARHIZOSPH14_08650</name>
</gene>
<evidence type="ECO:0008006" key="4">
    <source>
        <dbReference type="Google" id="ProtNLM"/>
    </source>
</evidence>
<reference evidence="2" key="1">
    <citation type="submission" date="2022-12" db="EMBL/GenBank/DDBJ databases">
        <title>Reference genome sequencing for broad-spectrum identification of bacterial and archaeal isolates by mass spectrometry.</title>
        <authorList>
            <person name="Sekiguchi Y."/>
            <person name="Tourlousse D.M."/>
        </authorList>
    </citation>
    <scope>NUCLEOTIDE SEQUENCE</scope>
    <source>
        <strain evidence="2">14</strain>
    </source>
</reference>
<dbReference type="RefSeq" id="WP_281882639.1">
    <property type="nucleotide sequence ID" value="NZ_BSDP01000001.1"/>
</dbReference>
<dbReference type="Proteomes" id="UP001144396">
    <property type="component" value="Unassembled WGS sequence"/>
</dbReference>